<dbReference type="EMBL" id="JAMPKX010000001">
    <property type="protein sequence ID" value="MEP0945390.1"/>
    <property type="molecule type" value="Genomic_DNA"/>
</dbReference>
<keyword evidence="3" id="KW-1185">Reference proteome</keyword>
<protein>
    <submittedName>
        <fullName evidence="2">1-acyl-sn-glycerol-3-phosphate acyltransferase</fullName>
    </submittedName>
</protein>
<sequence>MPQLNRAQPPLGFIPPRYKPWVVQGCYVVLPLMLRLRLRPWLPAGIWPVTCHNPEVLADCFRQFQTGKIRLMMAFRHSQVDDPLCLSYLFSRLVPRAARQRGFSLKRPLHSFFMYDRGMPLWAGRWLGWFFSAIGGIPVHRGRRLDLKALKAVRERMMNAPLPVTIAPEGATNGHGEVISDLEPGTAQLAFWAVEDLQKAGRSEQVLLLPVGLRYIYPRPDWAALNRLLAQLEADCGLPVQSFSEPTAMGPEDYYPRLLTLGRHLLGRLEQFYQQFYNLPPAAEPEDSEHPAAIAQRLSPLLDGSLKIGERFFGLPHTGTLVTRCRRLEEAGWAYIYREDIADLKQLSAFDRGLANWMSEEATLHMRHMRLVESFVAVTGTYVKDKPTFERFAETTLILFDLVERVKGTRVPKRPQLGTRQAVISLGEPMNINDRWSDYAESRRSAKAAVETLTADIQAAMEELILTADAAGGEAS</sequence>
<evidence type="ECO:0000259" key="1">
    <source>
        <dbReference type="SMART" id="SM00563"/>
    </source>
</evidence>
<organism evidence="2 3">
    <name type="scientific">Leptolyngbya subtilissima DQ-A4</name>
    <dbReference type="NCBI Taxonomy" id="2933933"/>
    <lineage>
        <taxon>Bacteria</taxon>
        <taxon>Bacillati</taxon>
        <taxon>Cyanobacteriota</taxon>
        <taxon>Cyanophyceae</taxon>
        <taxon>Leptolyngbyales</taxon>
        <taxon>Leptolyngbyaceae</taxon>
        <taxon>Leptolyngbya group</taxon>
        <taxon>Leptolyngbya</taxon>
    </lineage>
</organism>
<dbReference type="SMART" id="SM00563">
    <property type="entry name" value="PlsC"/>
    <property type="match status" value="1"/>
</dbReference>
<dbReference type="RefSeq" id="WP_190698058.1">
    <property type="nucleotide sequence ID" value="NZ_JAMPKX010000001.1"/>
</dbReference>
<proteinExistence type="predicted"/>
<dbReference type="SUPFAM" id="SSF69593">
    <property type="entry name" value="Glycerol-3-phosphate (1)-acyltransferase"/>
    <property type="match status" value="1"/>
</dbReference>
<reference evidence="2 3" key="1">
    <citation type="submission" date="2022-04" db="EMBL/GenBank/DDBJ databases">
        <title>Positive selection, recombination, and allopatry shape intraspecific diversity of widespread and dominant cyanobacteria.</title>
        <authorList>
            <person name="Wei J."/>
            <person name="Shu W."/>
            <person name="Hu C."/>
        </authorList>
    </citation>
    <scope>NUCLEOTIDE SEQUENCE [LARGE SCALE GENOMIC DNA]</scope>
    <source>
        <strain evidence="2 3">DQ-A4</strain>
    </source>
</reference>
<dbReference type="Pfam" id="PF01553">
    <property type="entry name" value="Acyltransferase"/>
    <property type="match status" value="1"/>
</dbReference>
<dbReference type="GO" id="GO:0016746">
    <property type="term" value="F:acyltransferase activity"/>
    <property type="evidence" value="ECO:0007669"/>
    <property type="project" value="UniProtKB-KW"/>
</dbReference>
<keyword evidence="2" id="KW-0808">Transferase</keyword>
<dbReference type="Proteomes" id="UP001482513">
    <property type="component" value="Unassembled WGS sequence"/>
</dbReference>
<keyword evidence="2" id="KW-0012">Acyltransferase</keyword>
<evidence type="ECO:0000313" key="2">
    <source>
        <dbReference type="EMBL" id="MEP0945390.1"/>
    </source>
</evidence>
<evidence type="ECO:0000313" key="3">
    <source>
        <dbReference type="Proteomes" id="UP001482513"/>
    </source>
</evidence>
<gene>
    <name evidence="2" type="ORF">NC992_00755</name>
</gene>
<comment type="caution">
    <text evidence="2">The sequence shown here is derived from an EMBL/GenBank/DDBJ whole genome shotgun (WGS) entry which is preliminary data.</text>
</comment>
<name>A0ABV0JXX9_9CYAN</name>
<accession>A0ABV0JXX9</accession>
<feature type="domain" description="Phospholipid/glycerol acyltransferase" evidence="1">
    <location>
        <begin position="71"/>
        <end position="216"/>
    </location>
</feature>
<dbReference type="InterPro" id="IPR002123">
    <property type="entry name" value="Plipid/glycerol_acylTrfase"/>
</dbReference>